<dbReference type="CDD" id="cd00207">
    <property type="entry name" value="fer2"/>
    <property type="match status" value="1"/>
</dbReference>
<dbReference type="SUPFAM" id="SSF81343">
    <property type="entry name" value="Fumarate reductase respiratory complex transmembrane subunits"/>
    <property type="match status" value="1"/>
</dbReference>
<dbReference type="EMBL" id="JACTAG010000001">
    <property type="protein sequence ID" value="MBD3662840.1"/>
    <property type="molecule type" value="Genomic_DNA"/>
</dbReference>
<evidence type="ECO:0000259" key="2">
    <source>
        <dbReference type="PROSITE" id="PS51085"/>
    </source>
</evidence>
<accession>A0A927D0K6</accession>
<keyword evidence="1" id="KW-1133">Transmembrane helix</keyword>
<proteinExistence type="predicted"/>
<feature type="domain" description="2Fe-2S ferredoxin-type" evidence="2">
    <location>
        <begin position="246"/>
        <end position="341"/>
    </location>
</feature>
<dbReference type="GO" id="GO:0016020">
    <property type="term" value="C:membrane"/>
    <property type="evidence" value="ECO:0007669"/>
    <property type="project" value="InterPro"/>
</dbReference>
<dbReference type="Gene3D" id="3.10.20.30">
    <property type="match status" value="1"/>
</dbReference>
<dbReference type="Proteomes" id="UP000635142">
    <property type="component" value="Unassembled WGS sequence"/>
</dbReference>
<evidence type="ECO:0000313" key="3">
    <source>
        <dbReference type="EMBL" id="MBD3662840.1"/>
    </source>
</evidence>
<feature type="transmembrane region" description="Helical" evidence="1">
    <location>
        <begin position="12"/>
        <end position="31"/>
    </location>
</feature>
<dbReference type="SUPFAM" id="SSF54292">
    <property type="entry name" value="2Fe-2S ferredoxin-like"/>
    <property type="match status" value="1"/>
</dbReference>
<evidence type="ECO:0000256" key="1">
    <source>
        <dbReference type="SAM" id="Phobius"/>
    </source>
</evidence>
<dbReference type="InterPro" id="IPR034804">
    <property type="entry name" value="SQR/QFR_C/D"/>
</dbReference>
<dbReference type="PROSITE" id="PS51085">
    <property type="entry name" value="2FE2S_FER_2"/>
    <property type="match status" value="1"/>
</dbReference>
<dbReference type="Pfam" id="PF00111">
    <property type="entry name" value="Fer2"/>
    <property type="match status" value="1"/>
</dbReference>
<protein>
    <submittedName>
        <fullName evidence="3">(2Fe-2S)-binding protein</fullName>
    </submittedName>
</protein>
<keyword evidence="1" id="KW-0812">Transmembrane</keyword>
<feature type="transmembrane region" description="Helical" evidence="1">
    <location>
        <begin position="214"/>
        <end position="235"/>
    </location>
</feature>
<feature type="transmembrane region" description="Helical" evidence="1">
    <location>
        <begin position="82"/>
        <end position="107"/>
    </location>
</feature>
<dbReference type="InterPro" id="IPR001041">
    <property type="entry name" value="2Fe-2S_ferredoxin-type"/>
</dbReference>
<reference evidence="3" key="1">
    <citation type="submission" date="2020-08" db="EMBL/GenBank/DDBJ databases">
        <title>Sulfitobacter aestuariivivens sp. nov., isolated from a tidal flat.</title>
        <authorList>
            <person name="Park S."/>
            <person name="Yoon J.-H."/>
        </authorList>
    </citation>
    <scope>NUCLEOTIDE SEQUENCE</scope>
    <source>
        <strain evidence="3">TSTF-M16</strain>
    </source>
</reference>
<feature type="transmembrane region" description="Helical" evidence="1">
    <location>
        <begin position="163"/>
        <end position="182"/>
    </location>
</feature>
<gene>
    <name evidence="3" type="ORF">H9Q16_02800</name>
</gene>
<keyword evidence="4" id="KW-1185">Reference proteome</keyword>
<keyword evidence="1" id="KW-0472">Membrane</keyword>
<dbReference type="RefSeq" id="WP_191073839.1">
    <property type="nucleotide sequence ID" value="NZ_JACTAG010000001.1"/>
</dbReference>
<dbReference type="AlphaFoldDB" id="A0A927D0K6"/>
<name>A0A927D0K6_9RHOB</name>
<dbReference type="InterPro" id="IPR036010">
    <property type="entry name" value="2Fe-2S_ferredoxin-like_sf"/>
</dbReference>
<dbReference type="GO" id="GO:0051536">
    <property type="term" value="F:iron-sulfur cluster binding"/>
    <property type="evidence" value="ECO:0007669"/>
    <property type="project" value="InterPro"/>
</dbReference>
<organism evidence="3 4">
    <name type="scientific">Sulfitobacter aestuariivivens</name>
    <dbReference type="NCBI Taxonomy" id="2766981"/>
    <lineage>
        <taxon>Bacteria</taxon>
        <taxon>Pseudomonadati</taxon>
        <taxon>Pseudomonadota</taxon>
        <taxon>Alphaproteobacteria</taxon>
        <taxon>Rhodobacterales</taxon>
        <taxon>Roseobacteraceae</taxon>
        <taxon>Sulfitobacter</taxon>
    </lineage>
</organism>
<evidence type="ECO:0000313" key="4">
    <source>
        <dbReference type="Proteomes" id="UP000635142"/>
    </source>
</evidence>
<comment type="caution">
    <text evidence="3">The sequence shown here is derived from an EMBL/GenBank/DDBJ whole genome shotgun (WGS) entry which is preliminary data.</text>
</comment>
<dbReference type="InterPro" id="IPR012675">
    <property type="entry name" value="Beta-grasp_dom_sf"/>
</dbReference>
<feature type="transmembrane region" description="Helical" evidence="1">
    <location>
        <begin position="127"/>
        <end position="151"/>
    </location>
</feature>
<feature type="transmembrane region" description="Helical" evidence="1">
    <location>
        <begin position="51"/>
        <end position="70"/>
    </location>
</feature>
<sequence length="363" mass="39088">MIRQLRAISGLYLLAYVTMHLLNLSLGLISIDAMDAARPYLSGVWTGPVTGNLLLLMLLIHYVLGLWATYCRPSLTGTSQDLVQALSGLFVIPLLAIHAVGVSMLKLSGVVVDYETLNRLFWLTNPGIGLVQVMLISVVWVHGCAGFFIALRARPGMVNVLPWLYPIAVAVPVIALLGYTQAGRIVLAEGLEPVYEQVPNLDGTLPDVVPYARIQQITFGVLWGSVALAALVLLARALRSWLARPGQVDIETLGIGRITVQTGQSMLDAFRAENQSHASLCSGRGRCGTCAVRVLSSDVDLPPISPLEQATLDRTTAEPGIRLACQLPLHQSGTIEVAPLFPPDYTFEHGTEGAIERPIKASA</sequence>